<comment type="caution">
    <text evidence="2">The sequence shown here is derived from an EMBL/GenBank/DDBJ whole genome shotgun (WGS) entry which is preliminary data.</text>
</comment>
<sequence>MVQTDKARIASFFLELKREIGEGGCDPTTQVSLSMRRTWIHNSSDYIRQRCCCPTFLIGAGGPWWSVLGSVFTDKFIVQRLTTMEWMVLSSTDEYNRIYRNAKIFVALRNCLSKLQIFYNTLGDVSPLVANQPHPRYFPYPSSFTAEDGSVTRFQYLKSLEEDAACVTYLAETRPDEHGSVPEKVVVKFVSRYGKEVHEFLAGETYAPSLRYYGPLSGTGFSGVFPGPAQSAPPNPHSPSPMYMVVMDYIEARPNTPRDISAQIRTILTRLHSEGYVFGDLRKQNILFDADGKVKLIDFNWCGRYDMKIADENLPEDVQDHIDQNKRRVQAGGPYAYAQYPVSMSTLKGMWAPGMVPLGSIRPIHDWMMFKRLPWQG</sequence>
<dbReference type="GO" id="GO:0005524">
    <property type="term" value="F:ATP binding"/>
    <property type="evidence" value="ECO:0007669"/>
    <property type="project" value="InterPro"/>
</dbReference>
<reference evidence="2" key="1">
    <citation type="submission" date="2022-01" db="EMBL/GenBank/DDBJ databases">
        <title>Comparative genomics reveals a dynamic genome evolution in the ectomycorrhizal milk-cap (Lactarius) mushrooms.</title>
        <authorList>
            <consortium name="DOE Joint Genome Institute"/>
            <person name="Lebreton A."/>
            <person name="Tang N."/>
            <person name="Kuo A."/>
            <person name="LaButti K."/>
            <person name="Drula E."/>
            <person name="Barry K."/>
            <person name="Clum A."/>
            <person name="Lipzen A."/>
            <person name="Mousain D."/>
            <person name="Ng V."/>
            <person name="Wang R."/>
            <person name="Wang X."/>
            <person name="Dai Y."/>
            <person name="Henrissat B."/>
            <person name="Grigoriev I.V."/>
            <person name="Guerin-Laguette A."/>
            <person name="Yu F."/>
            <person name="Martin F.M."/>
        </authorList>
    </citation>
    <scope>NUCLEOTIDE SEQUENCE</scope>
    <source>
        <strain evidence="2">QP</strain>
    </source>
</reference>
<feature type="domain" description="Protein kinase" evidence="1">
    <location>
        <begin position="14"/>
        <end position="377"/>
    </location>
</feature>
<accession>A0AAD4L7P5</accession>
<dbReference type="PROSITE" id="PS50011">
    <property type="entry name" value="PROTEIN_KINASE_DOM"/>
    <property type="match status" value="1"/>
</dbReference>
<evidence type="ECO:0000259" key="1">
    <source>
        <dbReference type="PROSITE" id="PS50011"/>
    </source>
</evidence>
<dbReference type="InterPro" id="IPR011009">
    <property type="entry name" value="Kinase-like_dom_sf"/>
</dbReference>
<dbReference type="Gene3D" id="1.10.510.10">
    <property type="entry name" value="Transferase(Phosphotransferase) domain 1"/>
    <property type="match status" value="1"/>
</dbReference>
<dbReference type="SUPFAM" id="SSF56112">
    <property type="entry name" value="Protein kinase-like (PK-like)"/>
    <property type="match status" value="1"/>
</dbReference>
<gene>
    <name evidence="2" type="ORF">EDB92DRAFT_1805783</name>
</gene>
<name>A0AAD4L7P5_9AGAM</name>
<dbReference type="EMBL" id="JAKELL010000138">
    <property type="protein sequence ID" value="KAH8980320.1"/>
    <property type="molecule type" value="Genomic_DNA"/>
</dbReference>
<evidence type="ECO:0000313" key="2">
    <source>
        <dbReference type="EMBL" id="KAH8980320.1"/>
    </source>
</evidence>
<organism evidence="2 3">
    <name type="scientific">Lactarius akahatsu</name>
    <dbReference type="NCBI Taxonomy" id="416441"/>
    <lineage>
        <taxon>Eukaryota</taxon>
        <taxon>Fungi</taxon>
        <taxon>Dikarya</taxon>
        <taxon>Basidiomycota</taxon>
        <taxon>Agaricomycotina</taxon>
        <taxon>Agaricomycetes</taxon>
        <taxon>Russulales</taxon>
        <taxon>Russulaceae</taxon>
        <taxon>Lactarius</taxon>
    </lineage>
</organism>
<evidence type="ECO:0000313" key="3">
    <source>
        <dbReference type="Proteomes" id="UP001201163"/>
    </source>
</evidence>
<dbReference type="GO" id="GO:0004672">
    <property type="term" value="F:protein kinase activity"/>
    <property type="evidence" value="ECO:0007669"/>
    <property type="project" value="InterPro"/>
</dbReference>
<dbReference type="AlphaFoldDB" id="A0AAD4L7P5"/>
<protein>
    <recommendedName>
        <fullName evidence="1">Protein kinase domain-containing protein</fullName>
    </recommendedName>
</protein>
<dbReference type="InterPro" id="IPR000719">
    <property type="entry name" value="Prot_kinase_dom"/>
</dbReference>
<dbReference type="Proteomes" id="UP001201163">
    <property type="component" value="Unassembled WGS sequence"/>
</dbReference>
<keyword evidence="3" id="KW-1185">Reference proteome</keyword>
<proteinExistence type="predicted"/>